<gene>
    <name evidence="5" type="ORF">CAPTEDRAFT_208338</name>
</gene>
<dbReference type="Pfam" id="PF01822">
    <property type="entry name" value="WSC"/>
    <property type="match status" value="1"/>
</dbReference>
<evidence type="ECO:0000256" key="3">
    <source>
        <dbReference type="SAM" id="SignalP"/>
    </source>
</evidence>
<reference evidence="7" key="1">
    <citation type="submission" date="2012-12" db="EMBL/GenBank/DDBJ databases">
        <authorList>
            <person name="Hellsten U."/>
            <person name="Grimwood J."/>
            <person name="Chapman J.A."/>
            <person name="Shapiro H."/>
            <person name="Aerts A."/>
            <person name="Otillar R.P."/>
            <person name="Terry A.Y."/>
            <person name="Boore J.L."/>
            <person name="Simakov O."/>
            <person name="Marletaz F."/>
            <person name="Cho S.-J."/>
            <person name="Edsinger-Gonzales E."/>
            <person name="Havlak P."/>
            <person name="Kuo D.-H."/>
            <person name="Larsson T."/>
            <person name="Lv J."/>
            <person name="Arendt D."/>
            <person name="Savage R."/>
            <person name="Osoegawa K."/>
            <person name="de Jong P."/>
            <person name="Lindberg D.R."/>
            <person name="Seaver E.C."/>
            <person name="Weisblat D.A."/>
            <person name="Putnam N.H."/>
            <person name="Grigoriev I.V."/>
            <person name="Rokhsar D.S."/>
        </authorList>
    </citation>
    <scope>NUCLEOTIDE SEQUENCE</scope>
    <source>
        <strain evidence="7">I ESC-2004</strain>
    </source>
</reference>
<name>R7UT49_CAPTE</name>
<feature type="region of interest" description="Disordered" evidence="1">
    <location>
        <begin position="336"/>
        <end position="364"/>
    </location>
</feature>
<dbReference type="InterPro" id="IPR002889">
    <property type="entry name" value="WSC_carb-bd"/>
</dbReference>
<feature type="domain" description="WSC" evidence="4">
    <location>
        <begin position="81"/>
        <end position="158"/>
    </location>
</feature>
<reference evidence="5 7" key="2">
    <citation type="journal article" date="2013" name="Nature">
        <title>Insights into bilaterian evolution from three spiralian genomes.</title>
        <authorList>
            <person name="Simakov O."/>
            <person name="Marletaz F."/>
            <person name="Cho S.J."/>
            <person name="Edsinger-Gonzales E."/>
            <person name="Havlak P."/>
            <person name="Hellsten U."/>
            <person name="Kuo D.H."/>
            <person name="Larsson T."/>
            <person name="Lv J."/>
            <person name="Arendt D."/>
            <person name="Savage R."/>
            <person name="Osoegawa K."/>
            <person name="de Jong P."/>
            <person name="Grimwood J."/>
            <person name="Chapman J.A."/>
            <person name="Shapiro H."/>
            <person name="Aerts A."/>
            <person name="Otillar R.P."/>
            <person name="Terry A.Y."/>
            <person name="Boore J.L."/>
            <person name="Grigoriev I.V."/>
            <person name="Lindberg D.R."/>
            <person name="Seaver E.C."/>
            <person name="Weisblat D.A."/>
            <person name="Putnam N.H."/>
            <person name="Rokhsar D.S."/>
        </authorList>
    </citation>
    <scope>NUCLEOTIDE SEQUENCE</scope>
    <source>
        <strain evidence="5 7">I ESC-2004</strain>
    </source>
</reference>
<dbReference type="EnsemblMetazoa" id="CapteT208338">
    <property type="protein sequence ID" value="CapteP208338"/>
    <property type="gene ID" value="CapteG208338"/>
</dbReference>
<protein>
    <recommendedName>
        <fullName evidence="4">WSC domain-containing protein</fullName>
    </recommendedName>
</protein>
<evidence type="ECO:0000259" key="4">
    <source>
        <dbReference type="Pfam" id="PF01822"/>
    </source>
</evidence>
<dbReference type="EMBL" id="AMQN01006296">
    <property type="status" value="NOT_ANNOTATED_CDS"/>
    <property type="molecule type" value="Genomic_DNA"/>
</dbReference>
<keyword evidence="2" id="KW-0472">Membrane</keyword>
<organism evidence="5">
    <name type="scientific">Capitella teleta</name>
    <name type="common">Polychaete worm</name>
    <dbReference type="NCBI Taxonomy" id="283909"/>
    <lineage>
        <taxon>Eukaryota</taxon>
        <taxon>Metazoa</taxon>
        <taxon>Spiralia</taxon>
        <taxon>Lophotrochozoa</taxon>
        <taxon>Annelida</taxon>
        <taxon>Polychaeta</taxon>
        <taxon>Sedentaria</taxon>
        <taxon>Scolecida</taxon>
        <taxon>Capitellidae</taxon>
        <taxon>Capitella</taxon>
    </lineage>
</organism>
<keyword evidence="7" id="KW-1185">Reference proteome</keyword>
<dbReference type="AlphaFoldDB" id="R7UT49"/>
<evidence type="ECO:0000313" key="5">
    <source>
        <dbReference type="EMBL" id="ELU09684.1"/>
    </source>
</evidence>
<keyword evidence="2" id="KW-1133">Transmembrane helix</keyword>
<proteinExistence type="predicted"/>
<sequence length="496" mass="54912">MAESMSCKLHCVFIVITCYISGRVVSPRSRPDPCNYPSLHDLQNGNPDLILNFNEPVLLSDVIVRSPWTWHTTKHTLLGLQGCFNESDLQHFKKKLPLASAMTQTECMAKCRDNDYTFAALQMNNSDLLCSCGYEIPKVNSLGNYCAAKCTEGDHVCGIVASGSARIMALDNVFGGIYWNDNDFSNLSFCCELRATRHKKEGITFYFFKTECGTRLRPLCAVSDSNGEVDLLSSGSVMTWFEAQTWCSVSAGNRSTMEVTLKIAQRNIISVPYTTHGFWAQCSTFGWQNTDRDFSRLPWADPHPMITENTCIKATKNSRNEIEIISTNCSERNINKCSDPTTSSTEEETSNPTVETSISGADSPSKQKCNLLCVVIGVCIAVVIIVLGVGYLCLLMRKRRNAEPTSQTNPTYDSADAVVRGTMTAQACDVLKNPNVAMNNNVDNLYEDVQLSSRHQYENVTANKEANDSGENSQSKAMENLENFDGYADMVIAGHD</sequence>
<keyword evidence="2" id="KW-0812">Transmembrane</keyword>
<keyword evidence="3" id="KW-0732">Signal</keyword>
<evidence type="ECO:0000313" key="7">
    <source>
        <dbReference type="Proteomes" id="UP000014760"/>
    </source>
</evidence>
<evidence type="ECO:0000256" key="2">
    <source>
        <dbReference type="SAM" id="Phobius"/>
    </source>
</evidence>
<dbReference type="HOGENOM" id="CLU_550120_0_0_1"/>
<accession>R7UT49</accession>
<evidence type="ECO:0000256" key="1">
    <source>
        <dbReference type="SAM" id="MobiDB-lite"/>
    </source>
</evidence>
<evidence type="ECO:0000313" key="6">
    <source>
        <dbReference type="EnsemblMetazoa" id="CapteP208338"/>
    </source>
</evidence>
<feature type="signal peptide" evidence="3">
    <location>
        <begin position="1"/>
        <end position="22"/>
    </location>
</feature>
<feature type="chain" id="PRO_5008788347" description="WSC domain-containing protein" evidence="3">
    <location>
        <begin position="23"/>
        <end position="496"/>
    </location>
</feature>
<dbReference type="EMBL" id="KB298038">
    <property type="protein sequence ID" value="ELU09684.1"/>
    <property type="molecule type" value="Genomic_DNA"/>
</dbReference>
<dbReference type="Proteomes" id="UP000014760">
    <property type="component" value="Unassembled WGS sequence"/>
</dbReference>
<feature type="transmembrane region" description="Helical" evidence="2">
    <location>
        <begin position="374"/>
        <end position="394"/>
    </location>
</feature>
<reference evidence="6" key="3">
    <citation type="submission" date="2015-06" db="UniProtKB">
        <authorList>
            <consortium name="EnsemblMetazoa"/>
        </authorList>
    </citation>
    <scope>IDENTIFICATION</scope>
</reference>